<dbReference type="PANTHER" id="PTHR28314:SF1">
    <property type="entry name" value="MEDIATOR OF RNA POLYMERASE II TRANSCRIPTION SUBUNIT 29"/>
    <property type="match status" value="1"/>
</dbReference>
<dbReference type="GO" id="GO:0006357">
    <property type="term" value="P:regulation of transcription by RNA polymerase II"/>
    <property type="evidence" value="ECO:0007669"/>
    <property type="project" value="TreeGrafter"/>
</dbReference>
<dbReference type="PANTHER" id="PTHR28314">
    <property type="entry name" value="MEDIATOR OF RNA POLYMERASE II TRANSCRIPTION SUBUNIT 29"/>
    <property type="match status" value="1"/>
</dbReference>
<dbReference type="GO" id="GO:0003712">
    <property type="term" value="F:transcription coregulator activity"/>
    <property type="evidence" value="ECO:0007669"/>
    <property type="project" value="TreeGrafter"/>
</dbReference>
<protein>
    <recommendedName>
        <fullName evidence="3">Mediator of RNA polymerase II transcription subunit 29</fullName>
    </recommendedName>
    <alternativeName>
        <fullName evidence="7">Mediator complex subunit 29</fullName>
    </alternativeName>
</protein>
<evidence type="ECO:0000313" key="8">
    <source>
        <dbReference type="EMBL" id="KAK2561123.1"/>
    </source>
</evidence>
<dbReference type="EMBL" id="JARQWQ010000034">
    <property type="protein sequence ID" value="KAK2561123.1"/>
    <property type="molecule type" value="Genomic_DNA"/>
</dbReference>
<dbReference type="AlphaFoldDB" id="A0AAD9V4N7"/>
<evidence type="ECO:0000256" key="4">
    <source>
        <dbReference type="ARBA" id="ARBA00023015"/>
    </source>
</evidence>
<keyword evidence="4" id="KW-0805">Transcription regulation</keyword>
<keyword evidence="5" id="KW-0804">Transcription</keyword>
<dbReference type="InterPro" id="IPR021018">
    <property type="entry name" value="Mediator_Med29_met"/>
</dbReference>
<accession>A0AAD9V4N7</accession>
<dbReference type="GO" id="GO:0016592">
    <property type="term" value="C:mediator complex"/>
    <property type="evidence" value="ECO:0007669"/>
    <property type="project" value="InterPro"/>
</dbReference>
<comment type="similarity">
    <text evidence="2">Belongs to the Mediator complex subunit 29 family.</text>
</comment>
<dbReference type="Pfam" id="PF11568">
    <property type="entry name" value="Med29"/>
    <property type="match status" value="1"/>
</dbReference>
<evidence type="ECO:0000256" key="7">
    <source>
        <dbReference type="ARBA" id="ARBA00031963"/>
    </source>
</evidence>
<keyword evidence="6" id="KW-0539">Nucleus</keyword>
<evidence type="ECO:0000256" key="6">
    <source>
        <dbReference type="ARBA" id="ARBA00023242"/>
    </source>
</evidence>
<comment type="caution">
    <text evidence="8">The sequence shown here is derived from an EMBL/GenBank/DDBJ whole genome shotgun (WGS) entry which is preliminary data.</text>
</comment>
<name>A0AAD9V4N7_ACRCE</name>
<comment type="subcellular location">
    <subcellularLocation>
        <location evidence="1">Nucleus</location>
    </subcellularLocation>
</comment>
<reference evidence="8" key="1">
    <citation type="journal article" date="2023" name="G3 (Bethesda)">
        <title>Whole genome assembly and annotation of the endangered Caribbean coral Acropora cervicornis.</title>
        <authorList>
            <person name="Selwyn J.D."/>
            <person name="Vollmer S.V."/>
        </authorList>
    </citation>
    <scope>NUCLEOTIDE SEQUENCE</scope>
    <source>
        <strain evidence="8">K2</strain>
    </source>
</reference>
<gene>
    <name evidence="8" type="ORF">P5673_016264</name>
</gene>
<evidence type="ECO:0000256" key="2">
    <source>
        <dbReference type="ARBA" id="ARBA00009851"/>
    </source>
</evidence>
<evidence type="ECO:0000313" key="9">
    <source>
        <dbReference type="Proteomes" id="UP001249851"/>
    </source>
</evidence>
<sequence length="141" mass="15482">MATTMSGGNSESENIAKAMKIVKENLAVVVKSANAAISQNSEVDLGTKSVEGSSNKLEKSLEDFYHACDQLKLNLEVMRETEKQAQLSMKYTPRLVQNNSKSDNTTGTQTYTDYLSTVRTQIATAKELKDMLSEFCSAQLS</sequence>
<keyword evidence="9" id="KW-1185">Reference proteome</keyword>
<evidence type="ECO:0000256" key="5">
    <source>
        <dbReference type="ARBA" id="ARBA00023163"/>
    </source>
</evidence>
<reference evidence="8" key="2">
    <citation type="journal article" date="2023" name="Science">
        <title>Genomic signatures of disease resistance in endangered staghorn corals.</title>
        <authorList>
            <person name="Vollmer S.V."/>
            <person name="Selwyn J.D."/>
            <person name="Despard B.A."/>
            <person name="Roesel C.L."/>
        </authorList>
    </citation>
    <scope>NUCLEOTIDE SEQUENCE</scope>
    <source>
        <strain evidence="8">K2</strain>
    </source>
</reference>
<dbReference type="Proteomes" id="UP001249851">
    <property type="component" value="Unassembled WGS sequence"/>
</dbReference>
<organism evidence="8 9">
    <name type="scientific">Acropora cervicornis</name>
    <name type="common">Staghorn coral</name>
    <dbReference type="NCBI Taxonomy" id="6130"/>
    <lineage>
        <taxon>Eukaryota</taxon>
        <taxon>Metazoa</taxon>
        <taxon>Cnidaria</taxon>
        <taxon>Anthozoa</taxon>
        <taxon>Hexacorallia</taxon>
        <taxon>Scleractinia</taxon>
        <taxon>Astrocoeniina</taxon>
        <taxon>Acroporidae</taxon>
        <taxon>Acropora</taxon>
    </lineage>
</organism>
<evidence type="ECO:0000256" key="1">
    <source>
        <dbReference type="ARBA" id="ARBA00004123"/>
    </source>
</evidence>
<proteinExistence type="inferred from homology"/>
<evidence type="ECO:0000256" key="3">
    <source>
        <dbReference type="ARBA" id="ARBA00019684"/>
    </source>
</evidence>